<proteinExistence type="predicted"/>
<organism evidence="1 2">
    <name type="scientific">Nonomuraea guangzhouensis</name>
    <dbReference type="NCBI Taxonomy" id="1291555"/>
    <lineage>
        <taxon>Bacteria</taxon>
        <taxon>Bacillati</taxon>
        <taxon>Actinomycetota</taxon>
        <taxon>Actinomycetes</taxon>
        <taxon>Streptosporangiales</taxon>
        <taxon>Streptosporangiaceae</taxon>
        <taxon>Nonomuraea</taxon>
    </lineage>
</organism>
<reference evidence="2" key="1">
    <citation type="journal article" date="2019" name="Int. J. Syst. Evol. Microbiol.">
        <title>The Global Catalogue of Microorganisms (GCM) 10K type strain sequencing project: providing services to taxonomists for standard genome sequencing and annotation.</title>
        <authorList>
            <consortium name="The Broad Institute Genomics Platform"/>
            <consortium name="The Broad Institute Genome Sequencing Center for Infectious Disease"/>
            <person name="Wu L."/>
            <person name="Ma J."/>
        </authorList>
    </citation>
    <scope>NUCLEOTIDE SEQUENCE [LARGE SCALE GENOMIC DNA]</scope>
    <source>
        <strain evidence="2">CGMCC 1.15399</strain>
    </source>
</reference>
<comment type="caution">
    <text evidence="1">The sequence shown here is derived from an EMBL/GenBank/DDBJ whole genome shotgun (WGS) entry which is preliminary data.</text>
</comment>
<sequence>MLDKVLAQLTLRRRFTRRAVRFERGRGALILQIEGDPPQVTPWLRALFKSYRAVVPVNNPSGVQTEQSEDLQVLEQLQAIVEGCGYGGRVARGLPIVFPRFAAARTALYDWHSTERLPPRRARDLKKHIKDAIMAERQHTLQDVRPRVAPLVEDELVTRQFGGAVGLGLKAANMLRFPYYRTVRWNRTRRFPDARTFDVVCERLDEMNRASARGKQLLLVEALLADIDAHYRLFRRLNRARRPVILLPDVDRVPARRIIRDRLLEAFDDPAQDVYVYPVVITTSEPDRATPARGARDAVQAEDLARAIADRYQERETLAELRAQGKTDEPLPSRLLRVSLGEVPEPRANSGRRILGPVTLLTSVAVLATAGFVVSRMPESCGDALEVKDGECVGVSDGSDVFMPAVRGMKEVSARIAEQNRAVEGQTHATVALMIPTESDNPAVQRQILSEIQGAFLAQAEVNQPASAKPAIRLVLANPGRGYGHWGFTLDKLVEREPDLRVVAGFNLSLTATKQALTYVTNTLKIPAVASVVTADDFANPEDKDPAPFPGLARVVSTTADQARALLAFDSSLAGAETALVADERPDDNYNRSLRDAFAAARRKQGGGAVQDMLFDSPGVEMAGYTPNEFEDFAGNICRSNASVVYFAGRALHLKLFIEKLAGTYCREKKSYTVITGSDATTLDERLTPADRALLKGDSGSGKPAVTIRYIAPAHPGEWSAAPGKSPAPPYVTESRDAMNSLQRGIEANGPIGPVSLNDGRTIVTHDVILTASRALARAVHTSGQEVPSTDRIRRDLRKLNSDLRVRGASGWICLSNAGNPYNKALVVVRLEPGASRLTLEGVAWPTGHPPKRDDQCVVH</sequence>
<name>A0ABW4GDL3_9ACTN</name>
<dbReference type="EMBL" id="JBHUCM010000017">
    <property type="protein sequence ID" value="MFD1539437.1"/>
    <property type="molecule type" value="Genomic_DNA"/>
</dbReference>
<protein>
    <submittedName>
        <fullName evidence="1">ABC transporter substrate-binding protein</fullName>
    </submittedName>
</protein>
<dbReference type="Proteomes" id="UP001597097">
    <property type="component" value="Unassembled WGS sequence"/>
</dbReference>
<evidence type="ECO:0000313" key="1">
    <source>
        <dbReference type="EMBL" id="MFD1539437.1"/>
    </source>
</evidence>
<evidence type="ECO:0000313" key="2">
    <source>
        <dbReference type="Proteomes" id="UP001597097"/>
    </source>
</evidence>
<keyword evidence="2" id="KW-1185">Reference proteome</keyword>
<accession>A0ABW4GDL3</accession>
<dbReference type="RefSeq" id="WP_219531738.1">
    <property type="nucleotide sequence ID" value="NZ_JAHKRM010000012.1"/>
</dbReference>
<gene>
    <name evidence="1" type="ORF">ACFSJ0_20445</name>
</gene>